<dbReference type="EMBL" id="KZ613510">
    <property type="protein sequence ID" value="PMD15778.1"/>
    <property type="molecule type" value="Genomic_DNA"/>
</dbReference>
<dbReference type="InterPro" id="IPR036047">
    <property type="entry name" value="F-box-like_dom_sf"/>
</dbReference>
<reference evidence="2 3" key="1">
    <citation type="submission" date="2016-05" db="EMBL/GenBank/DDBJ databases">
        <title>A degradative enzymes factory behind the ericoid mycorrhizal symbiosis.</title>
        <authorList>
            <consortium name="DOE Joint Genome Institute"/>
            <person name="Martino E."/>
            <person name="Morin E."/>
            <person name="Grelet G."/>
            <person name="Kuo A."/>
            <person name="Kohler A."/>
            <person name="Daghino S."/>
            <person name="Barry K."/>
            <person name="Choi C."/>
            <person name="Cichocki N."/>
            <person name="Clum A."/>
            <person name="Copeland A."/>
            <person name="Hainaut M."/>
            <person name="Haridas S."/>
            <person name="Labutti K."/>
            <person name="Lindquist E."/>
            <person name="Lipzen A."/>
            <person name="Khouja H.-R."/>
            <person name="Murat C."/>
            <person name="Ohm R."/>
            <person name="Olson A."/>
            <person name="Spatafora J."/>
            <person name="Veneault-Fourrey C."/>
            <person name="Henrissat B."/>
            <person name="Grigoriev I."/>
            <person name="Martin F."/>
            <person name="Perotto S."/>
        </authorList>
    </citation>
    <scope>NUCLEOTIDE SEQUENCE [LARGE SCALE GENOMIC DNA]</scope>
    <source>
        <strain evidence="2 3">UAMH 7357</strain>
    </source>
</reference>
<dbReference type="SMART" id="SM00256">
    <property type="entry name" value="FBOX"/>
    <property type="match status" value="1"/>
</dbReference>
<evidence type="ECO:0000313" key="3">
    <source>
        <dbReference type="Proteomes" id="UP000235672"/>
    </source>
</evidence>
<name>A0A2J6PP32_9HELO</name>
<sequence length="172" mass="19526">MASQGPSNCGWPNEEAGARNRFTTMPSEILLKIVSQLPSKYFLDLVQTCRMLRNFIKINASRICNEKIRSEFEFEAKLLQTELHSGWLVPTSPKVKEDETDFTYFIIPKSLLRSSNQFRNFHLLGEVKEEPTIGLSLSTPSPQFLHFLEQGLLDICSDPGEELLAVLGMLAY</sequence>
<evidence type="ECO:0000259" key="1">
    <source>
        <dbReference type="PROSITE" id="PS50181"/>
    </source>
</evidence>
<keyword evidence="3" id="KW-1185">Reference proteome</keyword>
<gene>
    <name evidence="2" type="ORF">NA56DRAFT_325910</name>
</gene>
<dbReference type="AlphaFoldDB" id="A0A2J6PP32"/>
<dbReference type="PROSITE" id="PS50181">
    <property type="entry name" value="FBOX"/>
    <property type="match status" value="1"/>
</dbReference>
<evidence type="ECO:0000313" key="2">
    <source>
        <dbReference type="EMBL" id="PMD15778.1"/>
    </source>
</evidence>
<dbReference type="Pfam" id="PF00646">
    <property type="entry name" value="F-box"/>
    <property type="match status" value="1"/>
</dbReference>
<organism evidence="2 3">
    <name type="scientific">Hyaloscypha hepaticicola</name>
    <dbReference type="NCBI Taxonomy" id="2082293"/>
    <lineage>
        <taxon>Eukaryota</taxon>
        <taxon>Fungi</taxon>
        <taxon>Dikarya</taxon>
        <taxon>Ascomycota</taxon>
        <taxon>Pezizomycotina</taxon>
        <taxon>Leotiomycetes</taxon>
        <taxon>Helotiales</taxon>
        <taxon>Hyaloscyphaceae</taxon>
        <taxon>Hyaloscypha</taxon>
    </lineage>
</organism>
<protein>
    <recommendedName>
        <fullName evidence="1">F-box domain-containing protein</fullName>
    </recommendedName>
</protein>
<dbReference type="InterPro" id="IPR001810">
    <property type="entry name" value="F-box_dom"/>
</dbReference>
<feature type="domain" description="F-box" evidence="1">
    <location>
        <begin position="19"/>
        <end position="57"/>
    </location>
</feature>
<accession>A0A2J6PP32</accession>
<proteinExistence type="predicted"/>
<dbReference type="OrthoDB" id="3516938at2759"/>
<dbReference type="SUPFAM" id="SSF81383">
    <property type="entry name" value="F-box domain"/>
    <property type="match status" value="1"/>
</dbReference>
<dbReference type="Proteomes" id="UP000235672">
    <property type="component" value="Unassembled WGS sequence"/>
</dbReference>